<gene>
    <name evidence="1" type="ORF">TorRG33x02_338120</name>
</gene>
<accession>A0A2P5AXZ7</accession>
<reference evidence="2" key="1">
    <citation type="submission" date="2016-06" db="EMBL/GenBank/DDBJ databases">
        <title>Parallel loss of symbiosis genes in relatives of nitrogen-fixing non-legume Parasponia.</title>
        <authorList>
            <person name="Van Velzen R."/>
            <person name="Holmer R."/>
            <person name="Bu F."/>
            <person name="Rutten L."/>
            <person name="Van Zeijl A."/>
            <person name="Liu W."/>
            <person name="Santuari L."/>
            <person name="Cao Q."/>
            <person name="Sharma T."/>
            <person name="Shen D."/>
            <person name="Roswanjaya Y."/>
            <person name="Wardhani T."/>
            <person name="Kalhor M.S."/>
            <person name="Jansen J."/>
            <person name="Van den Hoogen J."/>
            <person name="Gungor B."/>
            <person name="Hartog M."/>
            <person name="Hontelez J."/>
            <person name="Verver J."/>
            <person name="Yang W.-C."/>
            <person name="Schijlen E."/>
            <person name="Repin R."/>
            <person name="Schilthuizen M."/>
            <person name="Schranz E."/>
            <person name="Heidstra R."/>
            <person name="Miyata K."/>
            <person name="Fedorova E."/>
            <person name="Kohlen W."/>
            <person name="Bisseling T."/>
            <person name="Smit S."/>
            <person name="Geurts R."/>
        </authorList>
    </citation>
    <scope>NUCLEOTIDE SEQUENCE [LARGE SCALE GENOMIC DNA]</scope>
    <source>
        <strain evidence="2">cv. RG33-2</strain>
    </source>
</reference>
<protein>
    <submittedName>
        <fullName evidence="1">Uncharacterized protein</fullName>
    </submittedName>
</protein>
<name>A0A2P5AXZ7_TREOI</name>
<sequence length="70" mass="7627">TVTNSQVHVDLLRKPIGTNLTKVADTFCYLEASRLRSSNSHADPGGGFVSRRERLRLGVAVWDSSGGRRG</sequence>
<dbReference type="InParanoid" id="A0A2P5AXZ7"/>
<dbReference type="AlphaFoldDB" id="A0A2P5AXZ7"/>
<proteinExistence type="predicted"/>
<dbReference type="EMBL" id="JXTC01000661">
    <property type="protein sequence ID" value="PON41423.1"/>
    <property type="molecule type" value="Genomic_DNA"/>
</dbReference>
<feature type="non-terminal residue" evidence="1">
    <location>
        <position position="1"/>
    </location>
</feature>
<keyword evidence="2" id="KW-1185">Reference proteome</keyword>
<organism evidence="1 2">
    <name type="scientific">Trema orientale</name>
    <name type="common">Charcoal tree</name>
    <name type="synonym">Celtis orientalis</name>
    <dbReference type="NCBI Taxonomy" id="63057"/>
    <lineage>
        <taxon>Eukaryota</taxon>
        <taxon>Viridiplantae</taxon>
        <taxon>Streptophyta</taxon>
        <taxon>Embryophyta</taxon>
        <taxon>Tracheophyta</taxon>
        <taxon>Spermatophyta</taxon>
        <taxon>Magnoliopsida</taxon>
        <taxon>eudicotyledons</taxon>
        <taxon>Gunneridae</taxon>
        <taxon>Pentapetalae</taxon>
        <taxon>rosids</taxon>
        <taxon>fabids</taxon>
        <taxon>Rosales</taxon>
        <taxon>Cannabaceae</taxon>
        <taxon>Trema</taxon>
    </lineage>
</organism>
<evidence type="ECO:0000313" key="1">
    <source>
        <dbReference type="EMBL" id="PON41423.1"/>
    </source>
</evidence>
<evidence type="ECO:0000313" key="2">
    <source>
        <dbReference type="Proteomes" id="UP000237000"/>
    </source>
</evidence>
<dbReference type="OrthoDB" id="10334057at2759"/>
<dbReference type="Proteomes" id="UP000237000">
    <property type="component" value="Unassembled WGS sequence"/>
</dbReference>
<comment type="caution">
    <text evidence="1">The sequence shown here is derived from an EMBL/GenBank/DDBJ whole genome shotgun (WGS) entry which is preliminary data.</text>
</comment>